<dbReference type="Proteomes" id="UP001238163">
    <property type="component" value="Unassembled WGS sequence"/>
</dbReference>
<gene>
    <name evidence="5" type="primary">hisD</name>
    <name evidence="11" type="ORF">J3R75_003013</name>
</gene>
<evidence type="ECO:0000256" key="10">
    <source>
        <dbReference type="RuleBase" id="RU004175"/>
    </source>
</evidence>
<feature type="binding site" evidence="5 8">
    <location>
        <position position="415"/>
    </location>
    <ligand>
        <name>substrate</name>
    </ligand>
</feature>
<reference evidence="11" key="1">
    <citation type="submission" date="2023-07" db="EMBL/GenBank/DDBJ databases">
        <title>Genomic Encyclopedia of Type Strains, Phase IV (KMG-IV): sequencing the most valuable type-strain genomes for metagenomic binning, comparative biology and taxonomic classification.</title>
        <authorList>
            <person name="Goeker M."/>
        </authorList>
    </citation>
    <scope>NUCLEOTIDE SEQUENCE</scope>
    <source>
        <strain evidence="11">DSM 24202</strain>
    </source>
</reference>
<dbReference type="AlphaFoldDB" id="A0AAE4APU2"/>
<feature type="active site" description="Proton acceptor" evidence="5 7">
    <location>
        <position position="328"/>
    </location>
</feature>
<dbReference type="FunFam" id="3.40.50.1980:FF:000001">
    <property type="entry name" value="Histidinol dehydrogenase"/>
    <property type="match status" value="1"/>
</dbReference>
<dbReference type="EC" id="1.1.1.23" evidence="5"/>
<comment type="catalytic activity">
    <reaction evidence="5">
        <text>L-histidinol + 2 NAD(+) + H2O = L-histidine + 2 NADH + 3 H(+)</text>
        <dbReference type="Rhea" id="RHEA:20641"/>
        <dbReference type="ChEBI" id="CHEBI:15377"/>
        <dbReference type="ChEBI" id="CHEBI:15378"/>
        <dbReference type="ChEBI" id="CHEBI:57540"/>
        <dbReference type="ChEBI" id="CHEBI:57595"/>
        <dbReference type="ChEBI" id="CHEBI:57699"/>
        <dbReference type="ChEBI" id="CHEBI:57945"/>
        <dbReference type="EC" id="1.1.1.23"/>
    </reaction>
</comment>
<feature type="binding site" evidence="5 9">
    <location>
        <position position="420"/>
    </location>
    <ligand>
        <name>Zn(2+)</name>
        <dbReference type="ChEBI" id="CHEBI:29105"/>
    </ligand>
</feature>
<keyword evidence="3 5" id="KW-0862">Zinc</keyword>
<evidence type="ECO:0000256" key="2">
    <source>
        <dbReference type="ARBA" id="ARBA00022723"/>
    </source>
</evidence>
<dbReference type="GO" id="GO:0000105">
    <property type="term" value="P:L-histidine biosynthetic process"/>
    <property type="evidence" value="ECO:0007669"/>
    <property type="project" value="UniProtKB-UniRule"/>
</dbReference>
<comment type="cofactor">
    <cofactor evidence="5 9">
        <name>Zn(2+)</name>
        <dbReference type="ChEBI" id="CHEBI:29105"/>
    </cofactor>
    <text evidence="5 9">Binds 1 zinc ion per subunit.</text>
</comment>
<dbReference type="GO" id="GO:0005829">
    <property type="term" value="C:cytosol"/>
    <property type="evidence" value="ECO:0007669"/>
    <property type="project" value="TreeGrafter"/>
</dbReference>
<keyword evidence="5" id="KW-0368">Histidine biosynthesis</keyword>
<dbReference type="InterPro" id="IPR012131">
    <property type="entry name" value="Hstdl_DH"/>
</dbReference>
<evidence type="ECO:0000256" key="4">
    <source>
        <dbReference type="ARBA" id="ARBA00023002"/>
    </source>
</evidence>
<feature type="binding site" evidence="5 8">
    <location>
        <position position="236"/>
    </location>
    <ligand>
        <name>substrate</name>
    </ligand>
</feature>
<dbReference type="PANTHER" id="PTHR21256:SF2">
    <property type="entry name" value="HISTIDINE BIOSYNTHESIS TRIFUNCTIONAL PROTEIN"/>
    <property type="match status" value="1"/>
</dbReference>
<dbReference type="InterPro" id="IPR016161">
    <property type="entry name" value="Ald_DH/histidinol_DH"/>
</dbReference>
<evidence type="ECO:0000313" key="11">
    <source>
        <dbReference type="EMBL" id="MDQ0290906.1"/>
    </source>
</evidence>
<evidence type="ECO:0000256" key="6">
    <source>
        <dbReference type="PIRNR" id="PIRNR000099"/>
    </source>
</evidence>
<dbReference type="PIRSF" id="PIRSF000099">
    <property type="entry name" value="Histidinol_dh"/>
    <property type="match status" value="1"/>
</dbReference>
<dbReference type="RefSeq" id="WP_307262945.1">
    <property type="nucleotide sequence ID" value="NZ_JAUSVL010000001.1"/>
</dbReference>
<name>A0AAE4APU2_9BACT</name>
<dbReference type="GO" id="GO:0008270">
    <property type="term" value="F:zinc ion binding"/>
    <property type="evidence" value="ECO:0007669"/>
    <property type="project" value="UniProtKB-UniRule"/>
</dbReference>
<dbReference type="NCBIfam" id="TIGR00069">
    <property type="entry name" value="hisD"/>
    <property type="match status" value="1"/>
</dbReference>
<feature type="binding site" evidence="5 8">
    <location>
        <position position="420"/>
    </location>
    <ligand>
        <name>substrate</name>
    </ligand>
</feature>
<keyword evidence="5" id="KW-0520">NAD</keyword>
<dbReference type="SUPFAM" id="SSF53720">
    <property type="entry name" value="ALDH-like"/>
    <property type="match status" value="1"/>
</dbReference>
<keyword evidence="5" id="KW-0028">Amino-acid biosynthesis</keyword>
<keyword evidence="2 5" id="KW-0479">Metal-binding</keyword>
<dbReference type="Gene3D" id="3.40.50.1980">
    <property type="entry name" value="Nitrogenase molybdenum iron protein domain"/>
    <property type="match status" value="2"/>
</dbReference>
<evidence type="ECO:0000256" key="5">
    <source>
        <dbReference type="HAMAP-Rule" id="MF_01024"/>
    </source>
</evidence>
<evidence type="ECO:0000256" key="7">
    <source>
        <dbReference type="PIRSR" id="PIRSR000099-1"/>
    </source>
</evidence>
<feature type="binding site" evidence="5 8">
    <location>
        <position position="328"/>
    </location>
    <ligand>
        <name>substrate</name>
    </ligand>
</feature>
<feature type="active site" description="Proton acceptor" evidence="5 7">
    <location>
        <position position="327"/>
    </location>
</feature>
<evidence type="ECO:0000256" key="3">
    <source>
        <dbReference type="ARBA" id="ARBA00022833"/>
    </source>
</evidence>
<dbReference type="GO" id="GO:0004399">
    <property type="term" value="F:histidinol dehydrogenase activity"/>
    <property type="evidence" value="ECO:0007669"/>
    <property type="project" value="UniProtKB-UniRule"/>
</dbReference>
<keyword evidence="12" id="KW-1185">Reference proteome</keyword>
<evidence type="ECO:0000313" key="12">
    <source>
        <dbReference type="Proteomes" id="UP001238163"/>
    </source>
</evidence>
<dbReference type="PRINTS" id="PR00083">
    <property type="entry name" value="HOLDHDRGNASE"/>
</dbReference>
<evidence type="ECO:0000256" key="8">
    <source>
        <dbReference type="PIRSR" id="PIRSR000099-3"/>
    </source>
</evidence>
<proteinExistence type="inferred from homology"/>
<feature type="binding site" evidence="5 9">
    <location>
        <position position="361"/>
    </location>
    <ligand>
        <name>Zn(2+)</name>
        <dbReference type="ChEBI" id="CHEBI:29105"/>
    </ligand>
</feature>
<dbReference type="EMBL" id="JAUSVL010000001">
    <property type="protein sequence ID" value="MDQ0290906.1"/>
    <property type="molecule type" value="Genomic_DNA"/>
</dbReference>
<comment type="caution">
    <text evidence="5">Lacks conserved residue(s) required for the propagation of feature annotation.</text>
</comment>
<comment type="function">
    <text evidence="5">Catalyzes the sequential NAD-dependent oxidations of L-histidinol to L-histidinaldehyde and then to L-histidine.</text>
</comment>
<feature type="binding site" evidence="5 8">
    <location>
        <position position="361"/>
    </location>
    <ligand>
        <name>substrate</name>
    </ligand>
</feature>
<organism evidence="11 12">
    <name type="scientific">Oligosphaera ethanolica</name>
    <dbReference type="NCBI Taxonomy" id="760260"/>
    <lineage>
        <taxon>Bacteria</taxon>
        <taxon>Pseudomonadati</taxon>
        <taxon>Lentisphaerota</taxon>
        <taxon>Oligosphaeria</taxon>
        <taxon>Oligosphaerales</taxon>
        <taxon>Oligosphaeraceae</taxon>
        <taxon>Oligosphaera</taxon>
    </lineage>
</organism>
<feature type="binding site" evidence="5 9">
    <location>
        <position position="261"/>
    </location>
    <ligand>
        <name>Zn(2+)</name>
        <dbReference type="ChEBI" id="CHEBI:29105"/>
    </ligand>
</feature>
<dbReference type="PANTHER" id="PTHR21256">
    <property type="entry name" value="HISTIDINOL DEHYDROGENASE HDH"/>
    <property type="match status" value="1"/>
</dbReference>
<evidence type="ECO:0000256" key="1">
    <source>
        <dbReference type="ARBA" id="ARBA00010178"/>
    </source>
</evidence>
<dbReference type="InterPro" id="IPR022695">
    <property type="entry name" value="Histidinol_DH_monofunct"/>
</dbReference>
<protein>
    <recommendedName>
        <fullName evidence="5">Histidinol dehydrogenase</fullName>
        <shortName evidence="5">HDH</shortName>
        <ecNumber evidence="5">1.1.1.23</ecNumber>
    </recommendedName>
</protein>
<sequence>MDIIRLADGGYEAKLAPLMNRSAFDADIDRSVAEILAAVRSCGDAALSEYASRFDHVTLTPVQFQVTADEIAAAAGLIDDATRAAVDVACRQVTVFSRERLPKAWQFSPRAGVMLGEQFAPMDRVGCYVPGGTAPLISTVVHTVALAAAAGVKDIVVVTPPGKDGRVNPALLYACKVAGATEVYRLGGVYAVAALAYGTATIPKVEKIVGPGNAYVTAAKRQLYGEVALDLVAGPSEIMIIADDSADARYIAADMLSQAEHGSGREQAVLLSTNAALLPAVAAELKRQSATLSRAACVEAVLAKGVFLIEVADLAAAAALASRYAPEHLELMTRDAEALAGRITAAGAIFLGPWTPEPVGDFVAGPSHVLPTGGAGRYFSGLTVEHFFRRMSLVRYDRAALLAELPHIRQFALCEGLDAHGNSAAIRAE</sequence>
<dbReference type="GO" id="GO:0051287">
    <property type="term" value="F:NAD binding"/>
    <property type="evidence" value="ECO:0007669"/>
    <property type="project" value="InterPro"/>
</dbReference>
<dbReference type="HAMAP" id="MF_01024">
    <property type="entry name" value="HisD"/>
    <property type="match status" value="1"/>
</dbReference>
<keyword evidence="4 5" id="KW-0560">Oxidoreductase</keyword>
<feature type="binding site" evidence="5 8">
    <location>
        <position position="258"/>
    </location>
    <ligand>
        <name>substrate</name>
    </ligand>
</feature>
<comment type="similarity">
    <text evidence="1 5 6 10">Belongs to the histidinol dehydrogenase family.</text>
</comment>
<evidence type="ECO:0000256" key="9">
    <source>
        <dbReference type="PIRSR" id="PIRSR000099-4"/>
    </source>
</evidence>
<dbReference type="Gene3D" id="1.20.5.1300">
    <property type="match status" value="1"/>
</dbReference>
<comment type="pathway">
    <text evidence="5">Amino-acid biosynthesis; L-histidine biosynthesis; L-histidine from 5-phospho-alpha-D-ribose 1-diphosphate: step 9/9.</text>
</comment>
<comment type="caution">
    <text evidence="11">The sequence shown here is derived from an EMBL/GenBank/DDBJ whole genome shotgun (WGS) entry which is preliminary data.</text>
</comment>
<dbReference type="Pfam" id="PF00815">
    <property type="entry name" value="Histidinol_dh"/>
    <property type="match status" value="1"/>
</dbReference>
<accession>A0AAE4APU2</accession>
<feature type="binding site" evidence="5 9">
    <location>
        <position position="258"/>
    </location>
    <ligand>
        <name>Zn(2+)</name>
        <dbReference type="ChEBI" id="CHEBI:29105"/>
    </ligand>
</feature>
<feature type="binding site" evidence="5 8">
    <location>
        <position position="261"/>
    </location>
    <ligand>
        <name>substrate</name>
    </ligand>
</feature>
<dbReference type="CDD" id="cd06572">
    <property type="entry name" value="Histidinol_dh"/>
    <property type="match status" value="1"/>
</dbReference>